<evidence type="ECO:0000313" key="2">
    <source>
        <dbReference type="EMBL" id="KAK0738280.1"/>
    </source>
</evidence>
<gene>
    <name evidence="2" type="ORF">B0T18DRAFT_492293</name>
</gene>
<dbReference type="EMBL" id="JAUKUD010000007">
    <property type="protein sequence ID" value="KAK0738280.1"/>
    <property type="molecule type" value="Genomic_DNA"/>
</dbReference>
<name>A0AA40BQ18_9PEZI</name>
<comment type="caution">
    <text evidence="2">The sequence shown here is derived from an EMBL/GenBank/DDBJ whole genome shotgun (WGS) entry which is preliminary data.</text>
</comment>
<organism evidence="2 3">
    <name type="scientific">Schizothecium vesticola</name>
    <dbReference type="NCBI Taxonomy" id="314040"/>
    <lineage>
        <taxon>Eukaryota</taxon>
        <taxon>Fungi</taxon>
        <taxon>Dikarya</taxon>
        <taxon>Ascomycota</taxon>
        <taxon>Pezizomycotina</taxon>
        <taxon>Sordariomycetes</taxon>
        <taxon>Sordariomycetidae</taxon>
        <taxon>Sordariales</taxon>
        <taxon>Schizotheciaceae</taxon>
        <taxon>Schizothecium</taxon>
    </lineage>
</organism>
<dbReference type="AlphaFoldDB" id="A0AA40BQ18"/>
<dbReference type="Proteomes" id="UP001172155">
    <property type="component" value="Unassembled WGS sequence"/>
</dbReference>
<dbReference type="Pfam" id="PF06985">
    <property type="entry name" value="HET"/>
    <property type="match status" value="1"/>
</dbReference>
<dbReference type="InterPro" id="IPR010730">
    <property type="entry name" value="HET"/>
</dbReference>
<accession>A0AA40BQ18</accession>
<reference evidence="2" key="1">
    <citation type="submission" date="2023-06" db="EMBL/GenBank/DDBJ databases">
        <title>Genome-scale phylogeny and comparative genomics of the fungal order Sordariales.</title>
        <authorList>
            <consortium name="Lawrence Berkeley National Laboratory"/>
            <person name="Hensen N."/>
            <person name="Bonometti L."/>
            <person name="Westerberg I."/>
            <person name="Brannstrom I.O."/>
            <person name="Guillou S."/>
            <person name="Cros-Aarteil S."/>
            <person name="Calhoun S."/>
            <person name="Haridas S."/>
            <person name="Kuo A."/>
            <person name="Mondo S."/>
            <person name="Pangilinan J."/>
            <person name="Riley R."/>
            <person name="LaButti K."/>
            <person name="Andreopoulos B."/>
            <person name="Lipzen A."/>
            <person name="Chen C."/>
            <person name="Yanf M."/>
            <person name="Daum C."/>
            <person name="Ng V."/>
            <person name="Clum A."/>
            <person name="Steindorff A."/>
            <person name="Ohm R."/>
            <person name="Martin F."/>
            <person name="Silar P."/>
            <person name="Natvig D."/>
            <person name="Lalanne C."/>
            <person name="Gautier V."/>
            <person name="Ament-velasquez S.L."/>
            <person name="Kruys A."/>
            <person name="Hutchinson M.I."/>
            <person name="Powell A.J."/>
            <person name="Barry K."/>
            <person name="Miller A.N."/>
            <person name="Grigoriev I.V."/>
            <person name="Debuchy R."/>
            <person name="Gladieux P."/>
            <person name="Thoren M.H."/>
            <person name="Johannesson H."/>
        </authorList>
    </citation>
    <scope>NUCLEOTIDE SEQUENCE</scope>
    <source>
        <strain evidence="2">SMH3187-1</strain>
    </source>
</reference>
<feature type="domain" description="Heterokaryon incompatibility" evidence="1">
    <location>
        <begin position="30"/>
        <end position="169"/>
    </location>
</feature>
<dbReference type="InterPro" id="IPR052895">
    <property type="entry name" value="HetReg/Transcr_Mod"/>
</dbReference>
<keyword evidence="3" id="KW-1185">Reference proteome</keyword>
<evidence type="ECO:0000313" key="3">
    <source>
        <dbReference type="Proteomes" id="UP001172155"/>
    </source>
</evidence>
<proteinExistence type="predicted"/>
<sequence>MAGSQRPGSAFQEFTKPVEVNYTEKPKEAPNGLVTYQTNFKVTTNLEAALHVLRATLSRPVLWADAICIDQSDLDEKASQVPLMAEIYSQAVQTIIWLGEADATTKMPNEVDLSTKVAGIQCTRLRPLAKGQARFTREEIDSDEFYKMRWGIQALLARPFFRRAWVLQEIGLALSEDIVIHCGQAGLWWSTFLNLYALEWRAAAQQGKLPIDMERNRRLSLPSQDVILTPASHCTLPEIWSYMRHNCSHTKRGSILELIIRRMDIQATDPRDQIFALLALARECQAQPNLHEGFKPNYHITIAEAYLRFTRAVIETAGNTIVFSAIDTFNLSPTREERGLPSWVPEYDRQINLRRTFAFLGEGRYRAAGGTKIAPLWPHGGTIAIRAIFVDRITSRPGLGPYNMSVHTENLNDLNTVPRLSTSGIDEGGIRHLWQVANRGVPHNPIPGQDLIETFILTLIACRREYFNRDLVRSVLDLPDLVADFAAFWLFHHPDFASLPAASTLYHSHDHLRKLGSRGQPGRFGQRLFYTCHERSFVVTEHGLLALVPTATAAGDDVAVFQGGNVPYIVRNISHPSGKMMDGQAGECDATG</sequence>
<dbReference type="PANTHER" id="PTHR24148">
    <property type="entry name" value="ANKYRIN REPEAT DOMAIN-CONTAINING PROTEIN 39 HOMOLOG-RELATED"/>
    <property type="match status" value="1"/>
</dbReference>
<protein>
    <submittedName>
        <fullName evidence="2">Heterokaryon incompatibility protein-domain-containing protein</fullName>
    </submittedName>
</protein>
<dbReference type="PANTHER" id="PTHR24148:SF64">
    <property type="entry name" value="HETEROKARYON INCOMPATIBILITY DOMAIN-CONTAINING PROTEIN"/>
    <property type="match status" value="1"/>
</dbReference>
<evidence type="ECO:0000259" key="1">
    <source>
        <dbReference type="Pfam" id="PF06985"/>
    </source>
</evidence>